<dbReference type="PROSITE" id="PS51898">
    <property type="entry name" value="TYR_RECOMBINASE"/>
    <property type="match status" value="1"/>
</dbReference>
<dbReference type="InterPro" id="IPR050808">
    <property type="entry name" value="Phage_Integrase"/>
</dbReference>
<protein>
    <submittedName>
        <fullName evidence="7">Integrase</fullName>
    </submittedName>
</protein>
<feature type="domain" description="Tyr recombinase" evidence="6">
    <location>
        <begin position="222"/>
        <end position="397"/>
    </location>
</feature>
<proteinExistence type="inferred from homology"/>
<dbReference type="CDD" id="cd00796">
    <property type="entry name" value="INT_Rci_Hp1_C"/>
    <property type="match status" value="1"/>
</dbReference>
<evidence type="ECO:0000256" key="2">
    <source>
        <dbReference type="ARBA" id="ARBA00022908"/>
    </source>
</evidence>
<dbReference type="InterPro" id="IPR013762">
    <property type="entry name" value="Integrase-like_cat_sf"/>
</dbReference>
<evidence type="ECO:0000256" key="3">
    <source>
        <dbReference type="ARBA" id="ARBA00023125"/>
    </source>
</evidence>
<evidence type="ECO:0000256" key="4">
    <source>
        <dbReference type="ARBA" id="ARBA00023172"/>
    </source>
</evidence>
<dbReference type="EMBL" id="JACIGK010000016">
    <property type="protein sequence ID" value="MBB4266680.1"/>
    <property type="molecule type" value="Genomic_DNA"/>
</dbReference>
<dbReference type="GO" id="GO:0003677">
    <property type="term" value="F:DNA binding"/>
    <property type="evidence" value="ECO:0007669"/>
    <property type="project" value="UniProtKB-KW"/>
</dbReference>
<dbReference type="RefSeq" id="WP_184045344.1">
    <property type="nucleotide sequence ID" value="NZ_JACIGK010000016.1"/>
</dbReference>
<comment type="similarity">
    <text evidence="1">Belongs to the 'phage' integrase family.</text>
</comment>
<dbReference type="InterPro" id="IPR010998">
    <property type="entry name" value="Integrase_recombinase_N"/>
</dbReference>
<dbReference type="Gene3D" id="1.10.443.10">
    <property type="entry name" value="Intergrase catalytic core"/>
    <property type="match status" value="1"/>
</dbReference>
<dbReference type="InterPro" id="IPR002104">
    <property type="entry name" value="Integrase_catalytic"/>
</dbReference>
<feature type="region of interest" description="Disordered" evidence="5">
    <location>
        <begin position="165"/>
        <end position="185"/>
    </location>
</feature>
<name>A0A7W6RDT1_9PROT</name>
<accession>A0A7W6RDT1</accession>
<keyword evidence="2" id="KW-0229">DNA integration</keyword>
<dbReference type="PANTHER" id="PTHR30629:SF2">
    <property type="entry name" value="PROPHAGE INTEGRASE INTS-RELATED"/>
    <property type="match status" value="1"/>
</dbReference>
<comment type="caution">
    <text evidence="7">The sequence shown here is derived from an EMBL/GenBank/DDBJ whole genome shotgun (WGS) entry which is preliminary data.</text>
</comment>
<evidence type="ECO:0000313" key="8">
    <source>
        <dbReference type="Proteomes" id="UP000554286"/>
    </source>
</evidence>
<organism evidence="7 8">
    <name type="scientific">Roseospira visakhapatnamensis</name>
    <dbReference type="NCBI Taxonomy" id="390880"/>
    <lineage>
        <taxon>Bacteria</taxon>
        <taxon>Pseudomonadati</taxon>
        <taxon>Pseudomonadota</taxon>
        <taxon>Alphaproteobacteria</taxon>
        <taxon>Rhodospirillales</taxon>
        <taxon>Rhodospirillaceae</taxon>
        <taxon>Roseospira</taxon>
    </lineage>
</organism>
<keyword evidence="4" id="KW-0233">DNA recombination</keyword>
<dbReference type="PANTHER" id="PTHR30629">
    <property type="entry name" value="PROPHAGE INTEGRASE"/>
    <property type="match status" value="1"/>
</dbReference>
<dbReference type="GO" id="GO:0006310">
    <property type="term" value="P:DNA recombination"/>
    <property type="evidence" value="ECO:0007669"/>
    <property type="project" value="UniProtKB-KW"/>
</dbReference>
<dbReference type="SUPFAM" id="SSF56349">
    <property type="entry name" value="DNA breaking-rejoining enzymes"/>
    <property type="match status" value="1"/>
</dbReference>
<dbReference type="Proteomes" id="UP000554286">
    <property type="component" value="Unassembled WGS sequence"/>
</dbReference>
<evidence type="ECO:0000256" key="5">
    <source>
        <dbReference type="SAM" id="MobiDB-lite"/>
    </source>
</evidence>
<dbReference type="InterPro" id="IPR011010">
    <property type="entry name" value="DNA_brk_join_enz"/>
</dbReference>
<keyword evidence="8" id="KW-1185">Reference proteome</keyword>
<dbReference type="InterPro" id="IPR038488">
    <property type="entry name" value="Integrase_DNA-bd_sf"/>
</dbReference>
<sequence length="408" mass="44032">MGRLTKRAVDALEPPEKGQAFLWDGELRGFGVRVIASGLKTFVVQYRSAEGRSRRMTLGRFGPLTVDQARARARVTLGAVAAGDDPAEDRQRQGRPVTVAEVCDWYLAEAEAGRLLGRSHRPIKPSTLAMDRSRIETHIKPLLGRRAVRTLTVGDIERMQADIASGATARRRGSGRGGATTGGTGVAARSVTTFRALLGHARRHGVIKSNPATGARRFPDKHRDRRLSLVEIGRLGVALRDGRPAGLHPTGLAMVRVLLLTGFRIGEARSLQWDWIDHEQGCVRFPDTKSGPQVRVIGRRALDLLTPLPVPGGSPFVFPADQGDGPFTAAPDTLRRLCAMTGLTDVTPHTLRHTFASVAGDLGFSELTIAALLGHAARGVTQGYVHIDAAQRLAADRVAEDIANRLEP</sequence>
<gene>
    <name evidence="7" type="ORF">GGD89_002313</name>
</gene>
<dbReference type="InterPro" id="IPR025166">
    <property type="entry name" value="Integrase_DNA_bind_dom"/>
</dbReference>
<evidence type="ECO:0000256" key="1">
    <source>
        <dbReference type="ARBA" id="ARBA00008857"/>
    </source>
</evidence>
<keyword evidence="3" id="KW-0238">DNA-binding</keyword>
<dbReference type="Gene3D" id="3.30.160.390">
    <property type="entry name" value="Integrase, DNA-binding domain"/>
    <property type="match status" value="1"/>
</dbReference>
<reference evidence="7 8" key="1">
    <citation type="submission" date="2020-08" db="EMBL/GenBank/DDBJ databases">
        <title>Genome sequencing of Purple Non-Sulfur Bacteria from various extreme environments.</title>
        <authorList>
            <person name="Mayer M."/>
        </authorList>
    </citation>
    <scope>NUCLEOTIDE SEQUENCE [LARGE SCALE GENOMIC DNA]</scope>
    <source>
        <strain evidence="7 8">JA131</strain>
    </source>
</reference>
<dbReference type="GO" id="GO:0015074">
    <property type="term" value="P:DNA integration"/>
    <property type="evidence" value="ECO:0007669"/>
    <property type="project" value="UniProtKB-KW"/>
</dbReference>
<evidence type="ECO:0000313" key="7">
    <source>
        <dbReference type="EMBL" id="MBB4266680.1"/>
    </source>
</evidence>
<dbReference type="Pfam" id="PF00589">
    <property type="entry name" value="Phage_integrase"/>
    <property type="match status" value="1"/>
</dbReference>
<dbReference type="Gene3D" id="1.10.150.130">
    <property type="match status" value="1"/>
</dbReference>
<evidence type="ECO:0000259" key="6">
    <source>
        <dbReference type="PROSITE" id="PS51898"/>
    </source>
</evidence>
<feature type="compositionally biased region" description="Gly residues" evidence="5">
    <location>
        <begin position="175"/>
        <end position="185"/>
    </location>
</feature>
<dbReference type="AlphaFoldDB" id="A0A7W6RDT1"/>
<dbReference type="Pfam" id="PF13356">
    <property type="entry name" value="Arm-DNA-bind_3"/>
    <property type="match status" value="1"/>
</dbReference>